<sequence>MYDSLLPVCNMSFPAIPLSSNGFHDGKLDGEHKRFSKKALVVTLRVCKSA</sequence>
<comment type="caution">
    <text evidence="1">The sequence shown here is derived from an EMBL/GenBank/DDBJ whole genome shotgun (WGS) entry which is preliminary data.</text>
</comment>
<dbReference type="AlphaFoldDB" id="A0A9D4S7Y1"/>
<keyword evidence="2" id="KW-1185">Reference proteome</keyword>
<evidence type="ECO:0000313" key="1">
    <source>
        <dbReference type="EMBL" id="KAH3893788.1"/>
    </source>
</evidence>
<reference evidence="1" key="2">
    <citation type="submission" date="2020-11" db="EMBL/GenBank/DDBJ databases">
        <authorList>
            <person name="McCartney M.A."/>
            <person name="Auch B."/>
            <person name="Kono T."/>
            <person name="Mallez S."/>
            <person name="Becker A."/>
            <person name="Gohl D.M."/>
            <person name="Silverstein K.A.T."/>
            <person name="Koren S."/>
            <person name="Bechman K.B."/>
            <person name="Herman A."/>
            <person name="Abrahante J.E."/>
            <person name="Garbe J."/>
        </authorList>
    </citation>
    <scope>NUCLEOTIDE SEQUENCE</scope>
    <source>
        <strain evidence="1">Duluth1</strain>
        <tissue evidence="1">Whole animal</tissue>
    </source>
</reference>
<protein>
    <submittedName>
        <fullName evidence="1">Uncharacterized protein</fullName>
    </submittedName>
</protein>
<proteinExistence type="predicted"/>
<gene>
    <name evidence="1" type="ORF">DPMN_017939</name>
</gene>
<reference evidence="1" key="1">
    <citation type="journal article" date="2019" name="bioRxiv">
        <title>The Genome of the Zebra Mussel, Dreissena polymorpha: A Resource for Invasive Species Research.</title>
        <authorList>
            <person name="McCartney M.A."/>
            <person name="Auch B."/>
            <person name="Kono T."/>
            <person name="Mallez S."/>
            <person name="Zhang Y."/>
            <person name="Obille A."/>
            <person name="Becker A."/>
            <person name="Abrahante J.E."/>
            <person name="Garbe J."/>
            <person name="Badalamenti J.P."/>
            <person name="Herman A."/>
            <person name="Mangelson H."/>
            <person name="Liachko I."/>
            <person name="Sullivan S."/>
            <person name="Sone E.D."/>
            <person name="Koren S."/>
            <person name="Silverstein K.A.T."/>
            <person name="Beckman K.B."/>
            <person name="Gohl D.M."/>
        </authorList>
    </citation>
    <scope>NUCLEOTIDE SEQUENCE</scope>
    <source>
        <strain evidence="1">Duluth1</strain>
        <tissue evidence="1">Whole animal</tissue>
    </source>
</reference>
<evidence type="ECO:0000313" key="2">
    <source>
        <dbReference type="Proteomes" id="UP000828390"/>
    </source>
</evidence>
<name>A0A9D4S7Y1_DREPO</name>
<dbReference type="Proteomes" id="UP000828390">
    <property type="component" value="Unassembled WGS sequence"/>
</dbReference>
<organism evidence="1 2">
    <name type="scientific">Dreissena polymorpha</name>
    <name type="common">Zebra mussel</name>
    <name type="synonym">Mytilus polymorpha</name>
    <dbReference type="NCBI Taxonomy" id="45954"/>
    <lineage>
        <taxon>Eukaryota</taxon>
        <taxon>Metazoa</taxon>
        <taxon>Spiralia</taxon>
        <taxon>Lophotrochozoa</taxon>
        <taxon>Mollusca</taxon>
        <taxon>Bivalvia</taxon>
        <taxon>Autobranchia</taxon>
        <taxon>Heteroconchia</taxon>
        <taxon>Euheterodonta</taxon>
        <taxon>Imparidentia</taxon>
        <taxon>Neoheterodontei</taxon>
        <taxon>Myida</taxon>
        <taxon>Dreissenoidea</taxon>
        <taxon>Dreissenidae</taxon>
        <taxon>Dreissena</taxon>
    </lineage>
</organism>
<dbReference type="EMBL" id="JAIWYP010000001">
    <property type="protein sequence ID" value="KAH3893788.1"/>
    <property type="molecule type" value="Genomic_DNA"/>
</dbReference>
<accession>A0A9D4S7Y1</accession>